<gene>
    <name evidence="1" type="ORF">QJU78_05745</name>
</gene>
<dbReference type="Pfam" id="PF05100">
    <property type="entry name" value="Phage_tail_L"/>
    <property type="match status" value="1"/>
</dbReference>
<organism evidence="1 2">
    <name type="scientific">Pasteurella atlantica</name>
    <dbReference type="NCBI Taxonomy" id="2827233"/>
    <lineage>
        <taxon>Bacteria</taxon>
        <taxon>Pseudomonadati</taxon>
        <taxon>Pseudomonadota</taxon>
        <taxon>Gammaproteobacteria</taxon>
        <taxon>Pasteurellales</taxon>
        <taxon>Pasteurellaceae</taxon>
        <taxon>Pasteurella</taxon>
    </lineage>
</organism>
<name>A0AAW8CQG0_9PAST</name>
<comment type="caution">
    <text evidence="1">The sequence shown here is derived from an EMBL/GenBank/DDBJ whole genome shotgun (WGS) entry which is preliminary data.</text>
</comment>
<accession>A0AAW8CQG0</accession>
<evidence type="ECO:0000313" key="1">
    <source>
        <dbReference type="EMBL" id="MDP8187274.1"/>
    </source>
</evidence>
<dbReference type="EMBL" id="JASAYJ010000010">
    <property type="protein sequence ID" value="MDP8187274.1"/>
    <property type="molecule type" value="Genomic_DNA"/>
</dbReference>
<protein>
    <submittedName>
        <fullName evidence="1">Phage minor tail protein L</fullName>
    </submittedName>
</protein>
<dbReference type="Proteomes" id="UP001230466">
    <property type="component" value="Unassembled WGS sequence"/>
</dbReference>
<proteinExistence type="predicted"/>
<sequence>MGNGRGTGVKQLSENQIKEFPKLEQSAMVELFTLDLSAFGGEVYNLCNQLNEKGQPIIFAGISYTPYPIDASGFATNSQGASTRPTLSVSNMYGLVTALVDGNGVVGAKVTRQQVYARHLDAINFINGNEHADSNAVAPSFYVVETIKSLNKNLATFELAIPSESDGVKMPRRIIISNTSPSAYKGSTGVLAYRED</sequence>
<dbReference type="NCBIfam" id="TIGR01600">
    <property type="entry name" value="phage_tail_L"/>
    <property type="match status" value="1"/>
</dbReference>
<dbReference type="GO" id="GO:0046718">
    <property type="term" value="P:symbiont entry into host cell"/>
    <property type="evidence" value="ECO:0007669"/>
    <property type="project" value="InterPro"/>
</dbReference>
<dbReference type="RefSeq" id="WP_211597920.1">
    <property type="nucleotide sequence ID" value="NZ_JAGRQI010000010.1"/>
</dbReference>
<dbReference type="GO" id="GO:0051536">
    <property type="term" value="F:iron-sulfur cluster binding"/>
    <property type="evidence" value="ECO:0007669"/>
    <property type="project" value="InterPro"/>
</dbReference>
<dbReference type="InterPro" id="IPR006487">
    <property type="entry name" value="Phage_lambda_L"/>
</dbReference>
<reference evidence="1" key="1">
    <citation type="journal article" date="2023" name="Front. Microbiol.">
        <title>Phylogeography and host specificity of Pasteurellaceae pathogenic to sea-farmed fish in the north-east Atlantic.</title>
        <authorList>
            <person name="Gulla S."/>
            <person name="Colquhoun D.J."/>
            <person name="Olsen A.B."/>
            <person name="Spilsberg B."/>
            <person name="Lagesen K."/>
            <person name="Aakesson C.P."/>
            <person name="Strom S."/>
            <person name="Manji F."/>
            <person name="Birkbeck T.H."/>
            <person name="Nilsen H.K."/>
        </authorList>
    </citation>
    <scope>NUCLEOTIDE SEQUENCE</scope>
    <source>
        <strain evidence="1">VIB1234</strain>
    </source>
</reference>
<dbReference type="GO" id="GO:0030430">
    <property type="term" value="C:host cell cytoplasm"/>
    <property type="evidence" value="ECO:0007669"/>
    <property type="project" value="InterPro"/>
</dbReference>
<dbReference type="AlphaFoldDB" id="A0AAW8CQG0"/>
<evidence type="ECO:0000313" key="2">
    <source>
        <dbReference type="Proteomes" id="UP001230466"/>
    </source>
</evidence>